<dbReference type="CDD" id="cd09999">
    <property type="entry name" value="Arginase-like_1"/>
    <property type="match status" value="1"/>
</dbReference>
<evidence type="ECO:0000313" key="5">
    <source>
        <dbReference type="EMBL" id="SUN60407.1"/>
    </source>
</evidence>
<proteinExistence type="inferred from homology"/>
<protein>
    <submittedName>
        <fullName evidence="5">Arginase</fullName>
        <ecNumber evidence="5">3.5.3.1</ecNumber>
    </submittedName>
</protein>
<name>A0A380K820_9STRE</name>
<dbReference type="SUPFAM" id="SSF52768">
    <property type="entry name" value="Arginase/deacetylase"/>
    <property type="match status" value="1"/>
</dbReference>
<dbReference type="Proteomes" id="UP000254924">
    <property type="component" value="Unassembled WGS sequence"/>
</dbReference>
<reference evidence="5 6" key="1">
    <citation type="submission" date="2018-06" db="EMBL/GenBank/DDBJ databases">
        <authorList>
            <consortium name="Pathogen Informatics"/>
            <person name="Doyle S."/>
        </authorList>
    </citation>
    <scope>NUCLEOTIDE SEQUENCE [LARGE SCALE GENOMIC DNA]</scope>
    <source>
        <strain evidence="5 6">NCTC12224</strain>
    </source>
</reference>
<keyword evidence="3" id="KW-0464">Manganese</keyword>
<dbReference type="AlphaFoldDB" id="A0A380K820"/>
<dbReference type="GO" id="GO:0005829">
    <property type="term" value="C:cytosol"/>
    <property type="evidence" value="ECO:0007669"/>
    <property type="project" value="TreeGrafter"/>
</dbReference>
<gene>
    <name evidence="5" type="primary">arg</name>
    <name evidence="5" type="ORF">NCTC12224_00860</name>
</gene>
<dbReference type="PROSITE" id="PS51409">
    <property type="entry name" value="ARGINASE_2"/>
    <property type="match status" value="1"/>
</dbReference>
<dbReference type="InterPro" id="IPR006035">
    <property type="entry name" value="Ureohydrolase"/>
</dbReference>
<evidence type="ECO:0000256" key="1">
    <source>
        <dbReference type="ARBA" id="ARBA00022723"/>
    </source>
</evidence>
<keyword evidence="6" id="KW-1185">Reference proteome</keyword>
<organism evidence="5 6">
    <name type="scientific">Streptococcus hyointestinalis</name>
    <dbReference type="NCBI Taxonomy" id="1337"/>
    <lineage>
        <taxon>Bacteria</taxon>
        <taxon>Bacillati</taxon>
        <taxon>Bacillota</taxon>
        <taxon>Bacilli</taxon>
        <taxon>Lactobacillales</taxon>
        <taxon>Streptococcaceae</taxon>
        <taxon>Streptococcus</taxon>
    </lineage>
</organism>
<evidence type="ECO:0000256" key="4">
    <source>
        <dbReference type="PROSITE-ProRule" id="PRU00742"/>
    </source>
</evidence>
<keyword evidence="2 5" id="KW-0378">Hydrolase</keyword>
<dbReference type="PANTHER" id="PTHR43782:SF3">
    <property type="entry name" value="ARGINASE"/>
    <property type="match status" value="1"/>
</dbReference>
<dbReference type="EMBL" id="UHFN01000007">
    <property type="protein sequence ID" value="SUN60407.1"/>
    <property type="molecule type" value="Genomic_DNA"/>
</dbReference>
<evidence type="ECO:0000313" key="6">
    <source>
        <dbReference type="Proteomes" id="UP000254924"/>
    </source>
</evidence>
<evidence type="ECO:0000256" key="2">
    <source>
        <dbReference type="ARBA" id="ARBA00022801"/>
    </source>
</evidence>
<keyword evidence="1" id="KW-0479">Metal-binding</keyword>
<sequence length="287" mass="31772">MTTLRLLLPQWQGGMNPNYVLGAELLSVIAPPSSQDEMIKIDVPTNFDAPLATKNGIDRYDELADQTQTVLDVLAQKAPEKVITFGGDCSISQAPFAYLSEKYGDKLGVLWLDAHPDIATPDFSSHLHEMVLANLMGQGAKSFDDKVKRPIDSQKVMYAGLIDKDLRKEEGPLVLDKIAYATPSDLKENNQVILDWIKENNIEVLAVHLDLDVLSPYDFRSVYPADPKSTVEAFPAAVGELTLDQVVGIFKDISTQAELVGLSIAEHLPWDAIYLRKAFEKIDIFNS</sequence>
<evidence type="ECO:0000256" key="3">
    <source>
        <dbReference type="ARBA" id="ARBA00023211"/>
    </source>
</evidence>
<accession>A0A380K820</accession>
<dbReference type="Gene3D" id="3.40.800.10">
    <property type="entry name" value="Ureohydrolase domain"/>
    <property type="match status" value="1"/>
</dbReference>
<dbReference type="EC" id="3.5.3.1" evidence="5"/>
<dbReference type="OrthoDB" id="9789727at2"/>
<dbReference type="PANTHER" id="PTHR43782">
    <property type="entry name" value="ARGINASE"/>
    <property type="match status" value="1"/>
</dbReference>
<dbReference type="InterPro" id="IPR023696">
    <property type="entry name" value="Ureohydrolase_dom_sf"/>
</dbReference>
<comment type="similarity">
    <text evidence="4">Belongs to the arginase family.</text>
</comment>
<dbReference type="GO" id="GO:0030145">
    <property type="term" value="F:manganese ion binding"/>
    <property type="evidence" value="ECO:0007669"/>
    <property type="project" value="TreeGrafter"/>
</dbReference>
<dbReference type="GO" id="GO:0004053">
    <property type="term" value="F:arginase activity"/>
    <property type="evidence" value="ECO:0007669"/>
    <property type="project" value="UniProtKB-EC"/>
</dbReference>
<dbReference type="Pfam" id="PF00491">
    <property type="entry name" value="Arginase"/>
    <property type="match status" value="1"/>
</dbReference>